<dbReference type="Pfam" id="PF00102">
    <property type="entry name" value="Y_phosphatase"/>
    <property type="match status" value="1"/>
</dbReference>
<feature type="domain" description="Tyrosine-protein phosphatase" evidence="1">
    <location>
        <begin position="34"/>
        <end position="233"/>
    </location>
</feature>
<proteinExistence type="predicted"/>
<dbReference type="Gene3D" id="3.90.190.10">
    <property type="entry name" value="Protein tyrosine phosphatase superfamily"/>
    <property type="match status" value="1"/>
</dbReference>
<dbReference type="PROSITE" id="PS50056">
    <property type="entry name" value="TYR_PHOSPHATASE_2"/>
    <property type="match status" value="1"/>
</dbReference>
<keyword evidence="4" id="KW-1185">Reference proteome</keyword>
<dbReference type="CDD" id="cd00047">
    <property type="entry name" value="PTPc"/>
    <property type="match status" value="1"/>
</dbReference>
<reference evidence="3 4" key="1">
    <citation type="submission" date="2018-11" db="EMBL/GenBank/DDBJ databases">
        <authorList>
            <consortium name="Pathogen Informatics"/>
        </authorList>
    </citation>
    <scope>NUCLEOTIDE SEQUENCE [LARGE SCALE GENOMIC DNA]</scope>
</reference>
<evidence type="ECO:0000313" key="4">
    <source>
        <dbReference type="Proteomes" id="UP000271889"/>
    </source>
</evidence>
<organism evidence="3 4">
    <name type="scientific">Cylicostephanus goldi</name>
    <name type="common">Nematode worm</name>
    <dbReference type="NCBI Taxonomy" id="71465"/>
    <lineage>
        <taxon>Eukaryota</taxon>
        <taxon>Metazoa</taxon>
        <taxon>Ecdysozoa</taxon>
        <taxon>Nematoda</taxon>
        <taxon>Chromadorea</taxon>
        <taxon>Rhabditida</taxon>
        <taxon>Rhabditina</taxon>
        <taxon>Rhabditomorpha</taxon>
        <taxon>Strongyloidea</taxon>
        <taxon>Strongylidae</taxon>
        <taxon>Cylicostephanus</taxon>
    </lineage>
</organism>
<dbReference type="InterPro" id="IPR029021">
    <property type="entry name" value="Prot-tyrosine_phosphatase-like"/>
</dbReference>
<dbReference type="Proteomes" id="UP000271889">
    <property type="component" value="Unassembled WGS sequence"/>
</dbReference>
<dbReference type="GO" id="GO:0004725">
    <property type="term" value="F:protein tyrosine phosphatase activity"/>
    <property type="evidence" value="ECO:0007669"/>
    <property type="project" value="InterPro"/>
</dbReference>
<dbReference type="InterPro" id="IPR003595">
    <property type="entry name" value="Tyr_Pase_cat"/>
</dbReference>
<dbReference type="OrthoDB" id="6058203at2759"/>
<dbReference type="PANTHER" id="PTHR19134:SF556">
    <property type="entry name" value="PROTEIN-TYROSINE PHOSPHATASE-RELATED"/>
    <property type="match status" value="1"/>
</dbReference>
<gene>
    <name evidence="3" type="ORF">CGOC_LOCUS1977</name>
</gene>
<sequence length="264" mass="30238">MAALRIEFVKNKKCGPSKFTQEACKKNEDKNRQQSGPIQETLEDFWHMIYTERSAVIVMLCAFKEGVLQLLAIYNITSDCLGPNEKCALYHPKTTNECGKFGPYRVYLKEEKDSPITGVTYKILCAKKNRRNPFEVHHLAYTDWPDHTAPNDPTSIVAMMRFARMLAKGSTITVHCSAGIGRSATFVDYAMQRIKQDSNVTMVAILKELREQRYQCVQGIIQYIFLHEGAVRKDELQSYFNGYRRMLALFNKKIAAKMKDKAQG</sequence>
<dbReference type="PRINTS" id="PR00700">
    <property type="entry name" value="PRTYPHPHTASE"/>
</dbReference>
<dbReference type="InterPro" id="IPR016130">
    <property type="entry name" value="Tyr_Pase_AS"/>
</dbReference>
<dbReference type="PROSITE" id="PS00383">
    <property type="entry name" value="TYR_PHOSPHATASE_1"/>
    <property type="match status" value="1"/>
</dbReference>
<dbReference type="InterPro" id="IPR050348">
    <property type="entry name" value="Protein-Tyr_Phosphatase"/>
</dbReference>
<evidence type="ECO:0008006" key="5">
    <source>
        <dbReference type="Google" id="ProtNLM"/>
    </source>
</evidence>
<dbReference type="SMART" id="SM00194">
    <property type="entry name" value="PTPc"/>
    <property type="match status" value="1"/>
</dbReference>
<dbReference type="InterPro" id="IPR000242">
    <property type="entry name" value="PTP_cat"/>
</dbReference>
<dbReference type="EMBL" id="UYRV01004133">
    <property type="protein sequence ID" value="VDK51153.1"/>
    <property type="molecule type" value="Genomic_DNA"/>
</dbReference>
<evidence type="ECO:0000313" key="3">
    <source>
        <dbReference type="EMBL" id="VDK51153.1"/>
    </source>
</evidence>
<dbReference type="SUPFAM" id="SSF52799">
    <property type="entry name" value="(Phosphotyrosine protein) phosphatases II"/>
    <property type="match status" value="1"/>
</dbReference>
<protein>
    <recommendedName>
        <fullName evidence="5">Tyrosine-protein phosphatase domain-containing protein</fullName>
    </recommendedName>
</protein>
<evidence type="ECO:0000259" key="2">
    <source>
        <dbReference type="PROSITE" id="PS50056"/>
    </source>
</evidence>
<dbReference type="AlphaFoldDB" id="A0A3P6R6L9"/>
<name>A0A3P6R6L9_CYLGO</name>
<feature type="domain" description="Tyrosine specific protein phosphatases" evidence="2">
    <location>
        <begin position="157"/>
        <end position="224"/>
    </location>
</feature>
<dbReference type="PANTHER" id="PTHR19134">
    <property type="entry name" value="RECEPTOR-TYPE TYROSINE-PROTEIN PHOSPHATASE"/>
    <property type="match status" value="1"/>
</dbReference>
<evidence type="ECO:0000259" key="1">
    <source>
        <dbReference type="PROSITE" id="PS50055"/>
    </source>
</evidence>
<dbReference type="GO" id="GO:0008045">
    <property type="term" value="P:motor neuron axon guidance"/>
    <property type="evidence" value="ECO:0007669"/>
    <property type="project" value="TreeGrafter"/>
</dbReference>
<dbReference type="InterPro" id="IPR000387">
    <property type="entry name" value="Tyr_Pase_dom"/>
</dbReference>
<dbReference type="PROSITE" id="PS50055">
    <property type="entry name" value="TYR_PHOSPHATASE_PTP"/>
    <property type="match status" value="1"/>
</dbReference>
<dbReference type="SMART" id="SM00404">
    <property type="entry name" value="PTPc_motif"/>
    <property type="match status" value="1"/>
</dbReference>
<accession>A0A3P6R6L9</accession>